<evidence type="ECO:0000256" key="2">
    <source>
        <dbReference type="PIRSR" id="PIRSR000705-3"/>
    </source>
</evidence>
<gene>
    <name evidence="4" type="ORF">DDZ15_11645</name>
</gene>
<name>A0A316TQU3_9BACT</name>
<evidence type="ECO:0000313" key="5">
    <source>
        <dbReference type="Proteomes" id="UP000245533"/>
    </source>
</evidence>
<sequence length="215" mass="25104">MPNKFDFIAIEGVIGAGKTSLAQILAERNGARLVLEQFEENPFLPKFYENRKRFAFQTQLAFLASRFKQQQRVTGRELFDDFIISDYIFEKDRIFARLNLDEDEMGLYDNIFGIMTGISAKPDLVIYLQSTVERLMKNIEKRGRAYEKHITGDYLQELSDAYNKFFYHFDKAPLMIINAAEIDFVNNPTHLSYIEEQIFDQPIRGNTHIHIIPDS</sequence>
<feature type="domain" description="Deoxynucleoside kinase" evidence="3">
    <location>
        <begin position="8"/>
        <end position="198"/>
    </location>
</feature>
<keyword evidence="2" id="KW-0547">Nucleotide-binding</keyword>
<dbReference type="GO" id="GO:0005524">
    <property type="term" value="F:ATP binding"/>
    <property type="evidence" value="ECO:0007669"/>
    <property type="project" value="UniProtKB-KW"/>
</dbReference>
<accession>A0A316TQU3</accession>
<dbReference type="EMBL" id="QGGB01000008">
    <property type="protein sequence ID" value="PWN06061.1"/>
    <property type="molecule type" value="Genomic_DNA"/>
</dbReference>
<dbReference type="Proteomes" id="UP000245533">
    <property type="component" value="Unassembled WGS sequence"/>
</dbReference>
<dbReference type="InterPro" id="IPR031314">
    <property type="entry name" value="DNK_dom"/>
</dbReference>
<dbReference type="Pfam" id="PF01712">
    <property type="entry name" value="dNK"/>
    <property type="match status" value="1"/>
</dbReference>
<dbReference type="AlphaFoldDB" id="A0A316TQU3"/>
<keyword evidence="4" id="KW-0418">Kinase</keyword>
<keyword evidence="4" id="KW-0808">Transferase</keyword>
<evidence type="ECO:0000256" key="1">
    <source>
        <dbReference type="PIRSR" id="PIRSR000705-1"/>
    </source>
</evidence>
<dbReference type="GO" id="GO:0005737">
    <property type="term" value="C:cytoplasm"/>
    <property type="evidence" value="ECO:0007669"/>
    <property type="project" value="TreeGrafter"/>
</dbReference>
<keyword evidence="5" id="KW-1185">Reference proteome</keyword>
<dbReference type="InterPro" id="IPR027417">
    <property type="entry name" value="P-loop_NTPase"/>
</dbReference>
<dbReference type="Gene3D" id="3.40.50.300">
    <property type="entry name" value="P-loop containing nucleotide triphosphate hydrolases"/>
    <property type="match status" value="1"/>
</dbReference>
<dbReference type="CDD" id="cd01673">
    <property type="entry name" value="dNK"/>
    <property type="match status" value="1"/>
</dbReference>
<feature type="binding site" evidence="2">
    <location>
        <begin position="12"/>
        <end position="20"/>
    </location>
    <ligand>
        <name>ATP</name>
        <dbReference type="ChEBI" id="CHEBI:30616"/>
    </ligand>
</feature>
<dbReference type="OrthoDB" id="9776634at2"/>
<organism evidence="4 5">
    <name type="scientific">Rhodohalobacter mucosus</name>
    <dbReference type="NCBI Taxonomy" id="2079485"/>
    <lineage>
        <taxon>Bacteria</taxon>
        <taxon>Pseudomonadati</taxon>
        <taxon>Balneolota</taxon>
        <taxon>Balneolia</taxon>
        <taxon>Balneolales</taxon>
        <taxon>Balneolaceae</taxon>
        <taxon>Rhodohalobacter</taxon>
    </lineage>
</organism>
<dbReference type="InterPro" id="IPR050566">
    <property type="entry name" value="Deoxyribonucleoside_kinase"/>
</dbReference>
<feature type="active site" description="Proton acceptor" evidence="1">
    <location>
        <position position="80"/>
    </location>
</feature>
<dbReference type="InterPro" id="IPR002624">
    <property type="entry name" value="DCK/DGK"/>
</dbReference>
<dbReference type="PIRSF" id="PIRSF000705">
    <property type="entry name" value="DNK"/>
    <property type="match status" value="1"/>
</dbReference>
<evidence type="ECO:0000259" key="3">
    <source>
        <dbReference type="Pfam" id="PF01712"/>
    </source>
</evidence>
<protein>
    <submittedName>
        <fullName evidence="4">Deoxynucleoside kinase</fullName>
    </submittedName>
</protein>
<dbReference type="PANTHER" id="PTHR10513">
    <property type="entry name" value="DEOXYNUCLEOSIDE KINASE"/>
    <property type="match status" value="1"/>
</dbReference>
<comment type="caution">
    <text evidence="4">The sequence shown here is derived from an EMBL/GenBank/DDBJ whole genome shotgun (WGS) entry which is preliminary data.</text>
</comment>
<proteinExistence type="predicted"/>
<keyword evidence="2" id="KW-0067">ATP-binding</keyword>
<dbReference type="SUPFAM" id="SSF52540">
    <property type="entry name" value="P-loop containing nucleoside triphosphate hydrolases"/>
    <property type="match status" value="1"/>
</dbReference>
<dbReference type="PANTHER" id="PTHR10513:SF46">
    <property type="entry name" value="DEOXYGUANOSINE KINASE"/>
    <property type="match status" value="1"/>
</dbReference>
<dbReference type="RefSeq" id="WP_109647501.1">
    <property type="nucleotide sequence ID" value="NZ_QGGB01000008.1"/>
</dbReference>
<dbReference type="GO" id="GO:0019136">
    <property type="term" value="F:deoxynucleoside kinase activity"/>
    <property type="evidence" value="ECO:0007669"/>
    <property type="project" value="InterPro"/>
</dbReference>
<reference evidence="4 5" key="1">
    <citation type="submission" date="2018-05" db="EMBL/GenBank/DDBJ databases">
        <title>Rhodohalobacter halophilus gen. nov., sp. nov., a moderately halophilic member of the family Balneolaceae.</title>
        <authorList>
            <person name="Liu Z.-W."/>
        </authorList>
    </citation>
    <scope>NUCLEOTIDE SEQUENCE [LARGE SCALE GENOMIC DNA]</scope>
    <source>
        <strain evidence="4 5">8A47</strain>
    </source>
</reference>
<evidence type="ECO:0000313" key="4">
    <source>
        <dbReference type="EMBL" id="PWN06061.1"/>
    </source>
</evidence>